<evidence type="ECO:0000313" key="2">
    <source>
        <dbReference type="Proteomes" id="UP000240481"/>
    </source>
</evidence>
<dbReference type="Proteomes" id="UP000240481">
    <property type="component" value="Unassembled WGS sequence"/>
</dbReference>
<name>A0A0J8V868_9GAMM</name>
<dbReference type="OrthoDB" id="6465020at2"/>
<keyword evidence="2" id="KW-1185">Reference proteome</keyword>
<organism evidence="1 2">
    <name type="scientific">Photobacterium swingsii</name>
    <dbReference type="NCBI Taxonomy" id="680026"/>
    <lineage>
        <taxon>Bacteria</taxon>
        <taxon>Pseudomonadati</taxon>
        <taxon>Pseudomonadota</taxon>
        <taxon>Gammaproteobacteria</taxon>
        <taxon>Vibrionales</taxon>
        <taxon>Vibrionaceae</taxon>
        <taxon>Photobacterium</taxon>
    </lineage>
</organism>
<proteinExistence type="predicted"/>
<dbReference type="AlphaFoldDB" id="A0A0J8V868"/>
<dbReference type="Gene3D" id="3.30.160.140">
    <property type="entry name" value="Shew3726-like"/>
    <property type="match status" value="1"/>
</dbReference>
<dbReference type="RefSeq" id="WP_048900112.1">
    <property type="nucleotide sequence ID" value="NZ_AP024852.1"/>
</dbReference>
<dbReference type="InterPro" id="IPR009962">
    <property type="entry name" value="DUF1488"/>
</dbReference>
<sequence>MNQDILFADIQTWHVERQAISFPAQQAGALIECWVSLSWLQQRTSNSLVSEADIVAAFIHLRFDLEELAEARIEDEDYEQDGSIFIG</sequence>
<comment type="caution">
    <text evidence="1">The sequence shown here is derived from an EMBL/GenBank/DDBJ whole genome shotgun (WGS) entry which is preliminary data.</text>
</comment>
<reference evidence="1 2" key="1">
    <citation type="submission" date="2018-01" db="EMBL/GenBank/DDBJ databases">
        <title>Whole genome sequencing of Histamine producing bacteria.</title>
        <authorList>
            <person name="Butler K."/>
        </authorList>
    </citation>
    <scope>NUCLEOTIDE SEQUENCE [LARGE SCALE GENOMIC DNA]</scope>
    <source>
        <strain evidence="1 2">DSM 24669</strain>
    </source>
</reference>
<gene>
    <name evidence="1" type="ORF">C9I94_22690</name>
</gene>
<protein>
    <submittedName>
        <fullName evidence="1">DUF1488 domain-containing protein</fullName>
    </submittedName>
</protein>
<dbReference type="SUPFAM" id="SSF160272">
    <property type="entry name" value="Shew3726-like"/>
    <property type="match status" value="1"/>
</dbReference>
<evidence type="ECO:0000313" key="1">
    <source>
        <dbReference type="EMBL" id="PSW20007.1"/>
    </source>
</evidence>
<dbReference type="Pfam" id="PF07369">
    <property type="entry name" value="DUF1488"/>
    <property type="match status" value="1"/>
</dbReference>
<dbReference type="InterPro" id="IPR036692">
    <property type="entry name" value="Shew3726-like_sf"/>
</dbReference>
<dbReference type="EMBL" id="PYLZ01000018">
    <property type="protein sequence ID" value="PSW20007.1"/>
    <property type="molecule type" value="Genomic_DNA"/>
</dbReference>
<accession>A0A0J8V868</accession>